<evidence type="ECO:0000313" key="4">
    <source>
        <dbReference type="RefSeq" id="XP_019630452.1"/>
    </source>
</evidence>
<keyword evidence="2" id="KW-0472">Membrane</keyword>
<name>A0A6P4ZH86_BRABE</name>
<dbReference type="Proteomes" id="UP000515135">
    <property type="component" value="Unplaced"/>
</dbReference>
<proteinExistence type="predicted"/>
<organism evidence="3 4">
    <name type="scientific">Branchiostoma belcheri</name>
    <name type="common">Amphioxus</name>
    <dbReference type="NCBI Taxonomy" id="7741"/>
    <lineage>
        <taxon>Eukaryota</taxon>
        <taxon>Metazoa</taxon>
        <taxon>Chordata</taxon>
        <taxon>Cephalochordata</taxon>
        <taxon>Leptocardii</taxon>
        <taxon>Amphioxiformes</taxon>
        <taxon>Branchiostomatidae</taxon>
        <taxon>Branchiostoma</taxon>
    </lineage>
</organism>
<feature type="compositionally biased region" description="Low complexity" evidence="1">
    <location>
        <begin position="154"/>
        <end position="165"/>
    </location>
</feature>
<keyword evidence="3" id="KW-1185">Reference proteome</keyword>
<feature type="region of interest" description="Disordered" evidence="1">
    <location>
        <begin position="78"/>
        <end position="171"/>
    </location>
</feature>
<sequence length="565" mass="62310">MAQPPPPPPLWLGFLAFMYTLVITPMLMLFRGLFRYKEDTVPNEPIATTPVPGSATRLGLMTWERRCRTGATRHPLRFGWQRRTGTRLKSSESSKSLAESEVGIESNKEPSESSDRSTPLDLSSLSQPEDSSEPEYPAFVTSKTDINPKDRNQASSDPSTTSAPANEAGEAVDKTIATTRWLYNDLKYALQQLDALQRHYEQEIPILRNYVQGILKKLTDKIEGTDETREETCPYVSAVLVPEDDDVDAKKENTKQVTPSASPQEIDATGGGNVSEGPPKDQDTIQADVSAETGQTLDESSCDDLPIGPLRSLVAEERNTAPACFTGTPDNGRPPENHGWERQDNGYIDSGPREMLYLDNHGPLKTQGDCFSADDLSSGPKGLFETEDYPEPPNDHGTLGHPTGFQYQEKEGHTTWDDYGGGIDDEVDSGPKEMLFGMPLSEALMSIRQNYGDDEDDDSDTRYHADVCFGDEQPPQDAWGLERNEDVADRGLVVSAMQHVSKPPGQDIGIAGDDMKGLKLSIEANEDNSRTSFDVPMEPPERPLPDHNYNYNNDAMGRTPDMNCG</sequence>
<feature type="region of interest" description="Disordered" evidence="1">
    <location>
        <begin position="524"/>
        <end position="565"/>
    </location>
</feature>
<feature type="region of interest" description="Disordered" evidence="1">
    <location>
        <begin position="323"/>
        <end position="344"/>
    </location>
</feature>
<dbReference type="AlphaFoldDB" id="A0A6P4ZH86"/>
<reference evidence="4" key="1">
    <citation type="submission" date="2025-08" db="UniProtKB">
        <authorList>
            <consortium name="RefSeq"/>
        </authorList>
    </citation>
    <scope>IDENTIFICATION</scope>
    <source>
        <tissue evidence="4">Gonad</tissue>
    </source>
</reference>
<evidence type="ECO:0000313" key="3">
    <source>
        <dbReference type="Proteomes" id="UP000515135"/>
    </source>
</evidence>
<protein>
    <submittedName>
        <fullName evidence="4">Uncharacterized protein LOC109474562</fullName>
    </submittedName>
</protein>
<dbReference type="RefSeq" id="XP_019630452.1">
    <property type="nucleotide sequence ID" value="XM_019774893.1"/>
</dbReference>
<gene>
    <name evidence="4" type="primary">LOC109474562</name>
</gene>
<feature type="compositionally biased region" description="Polar residues" evidence="1">
    <location>
        <begin position="116"/>
        <end position="129"/>
    </location>
</feature>
<dbReference type="KEGG" id="bbel:109474562"/>
<feature type="transmembrane region" description="Helical" evidence="2">
    <location>
        <begin position="12"/>
        <end position="30"/>
    </location>
</feature>
<dbReference type="GeneID" id="109474562"/>
<keyword evidence="2" id="KW-0812">Transmembrane</keyword>
<evidence type="ECO:0000256" key="1">
    <source>
        <dbReference type="SAM" id="MobiDB-lite"/>
    </source>
</evidence>
<dbReference type="OrthoDB" id="10067162at2759"/>
<accession>A0A6P4ZH86</accession>
<keyword evidence="2" id="KW-1133">Transmembrane helix</keyword>
<evidence type="ECO:0000256" key="2">
    <source>
        <dbReference type="SAM" id="Phobius"/>
    </source>
</evidence>
<feature type="compositionally biased region" description="Basic and acidic residues" evidence="1">
    <location>
        <begin position="333"/>
        <end position="344"/>
    </location>
</feature>
<feature type="compositionally biased region" description="Basic and acidic residues" evidence="1">
    <location>
        <begin position="106"/>
        <end position="115"/>
    </location>
</feature>
<feature type="region of interest" description="Disordered" evidence="1">
    <location>
        <begin position="243"/>
        <end position="284"/>
    </location>
</feature>
<feature type="compositionally biased region" description="Low complexity" evidence="1">
    <location>
        <begin position="91"/>
        <end position="101"/>
    </location>
</feature>